<feature type="domain" description="ABC transporter" evidence="10">
    <location>
        <begin position="331"/>
        <end position="564"/>
    </location>
</feature>
<dbReference type="InterPro" id="IPR003439">
    <property type="entry name" value="ABC_transporter-like_ATP-bd"/>
</dbReference>
<accession>A0A0A2TXU3</accession>
<feature type="transmembrane region" description="Helical" evidence="9">
    <location>
        <begin position="155"/>
        <end position="173"/>
    </location>
</feature>
<evidence type="ECO:0000256" key="9">
    <source>
        <dbReference type="SAM" id="Phobius"/>
    </source>
</evidence>
<evidence type="ECO:0000313" key="12">
    <source>
        <dbReference type="EMBL" id="KGP74095.1"/>
    </source>
</evidence>
<feature type="domain" description="ABC transmembrane type-1" evidence="11">
    <location>
        <begin position="16"/>
        <end position="298"/>
    </location>
</feature>
<feature type="transmembrane region" description="Helical" evidence="9">
    <location>
        <begin position="235"/>
        <end position="258"/>
    </location>
</feature>
<dbReference type="PROSITE" id="PS50929">
    <property type="entry name" value="ABC_TM1F"/>
    <property type="match status" value="1"/>
</dbReference>
<keyword evidence="3" id="KW-1003">Cell membrane</keyword>
<feature type="transmembrane region" description="Helical" evidence="9">
    <location>
        <begin position="16"/>
        <end position="40"/>
    </location>
</feature>
<name>A0A0A2TXU3_9BACI</name>
<protein>
    <submittedName>
        <fullName evidence="12">ABC transporter ATP-binding protein</fullName>
    </submittedName>
</protein>
<dbReference type="AlphaFoldDB" id="A0A0A2TXU3"/>
<comment type="caution">
    <text evidence="12">The sequence shown here is derived from an EMBL/GenBank/DDBJ whole genome shotgun (WGS) entry which is preliminary data.</text>
</comment>
<dbReference type="FunFam" id="3.40.50.300:FF:000221">
    <property type="entry name" value="Multidrug ABC transporter ATP-binding protein"/>
    <property type="match status" value="1"/>
</dbReference>
<keyword evidence="6 12" id="KW-0067">ATP-binding</keyword>
<dbReference type="GO" id="GO:0005524">
    <property type="term" value="F:ATP binding"/>
    <property type="evidence" value="ECO:0007669"/>
    <property type="project" value="UniProtKB-KW"/>
</dbReference>
<evidence type="ECO:0000256" key="8">
    <source>
        <dbReference type="ARBA" id="ARBA00023136"/>
    </source>
</evidence>
<evidence type="ECO:0000256" key="3">
    <source>
        <dbReference type="ARBA" id="ARBA00022475"/>
    </source>
</evidence>
<keyword evidence="4 9" id="KW-0812">Transmembrane</keyword>
<dbReference type="Pfam" id="PF00664">
    <property type="entry name" value="ABC_membrane"/>
    <property type="match status" value="1"/>
</dbReference>
<dbReference type="GO" id="GO:0005886">
    <property type="term" value="C:plasma membrane"/>
    <property type="evidence" value="ECO:0007669"/>
    <property type="project" value="UniProtKB-SubCell"/>
</dbReference>
<dbReference type="eggNOG" id="COG1132">
    <property type="taxonomic scope" value="Bacteria"/>
</dbReference>
<dbReference type="SUPFAM" id="SSF52540">
    <property type="entry name" value="P-loop containing nucleoside triphosphate hydrolases"/>
    <property type="match status" value="1"/>
</dbReference>
<dbReference type="SMART" id="SM00382">
    <property type="entry name" value="AAA"/>
    <property type="match status" value="1"/>
</dbReference>
<dbReference type="EMBL" id="AVBF01000005">
    <property type="protein sequence ID" value="KGP74095.1"/>
    <property type="molecule type" value="Genomic_DNA"/>
</dbReference>
<evidence type="ECO:0000256" key="4">
    <source>
        <dbReference type="ARBA" id="ARBA00022692"/>
    </source>
</evidence>
<comment type="subcellular location">
    <subcellularLocation>
        <location evidence="1">Cell membrane</location>
        <topology evidence="1">Multi-pass membrane protein</topology>
    </subcellularLocation>
</comment>
<dbReference type="STRING" id="1385514.N782_17335"/>
<evidence type="ECO:0000256" key="2">
    <source>
        <dbReference type="ARBA" id="ARBA00022448"/>
    </source>
</evidence>
<feature type="transmembrane region" description="Helical" evidence="9">
    <location>
        <begin position="278"/>
        <end position="296"/>
    </location>
</feature>
<dbReference type="SUPFAM" id="SSF90123">
    <property type="entry name" value="ABC transporter transmembrane region"/>
    <property type="match status" value="1"/>
</dbReference>
<dbReference type="OrthoDB" id="9770415at2"/>
<feature type="transmembrane region" description="Helical" evidence="9">
    <location>
        <begin position="52"/>
        <end position="71"/>
    </location>
</feature>
<dbReference type="PROSITE" id="PS50893">
    <property type="entry name" value="ABC_TRANSPORTER_2"/>
    <property type="match status" value="1"/>
</dbReference>
<evidence type="ECO:0000313" key="13">
    <source>
        <dbReference type="Proteomes" id="UP000030147"/>
    </source>
</evidence>
<evidence type="ECO:0000256" key="7">
    <source>
        <dbReference type="ARBA" id="ARBA00022989"/>
    </source>
</evidence>
<gene>
    <name evidence="12" type="ORF">N782_17335</name>
</gene>
<evidence type="ECO:0000256" key="1">
    <source>
        <dbReference type="ARBA" id="ARBA00004651"/>
    </source>
</evidence>
<keyword evidence="7 9" id="KW-1133">Transmembrane helix</keyword>
<evidence type="ECO:0000259" key="11">
    <source>
        <dbReference type="PROSITE" id="PS50929"/>
    </source>
</evidence>
<keyword evidence="8 9" id="KW-0472">Membrane</keyword>
<keyword evidence="2" id="KW-0813">Transport</keyword>
<dbReference type="PANTHER" id="PTHR43394:SF1">
    <property type="entry name" value="ATP-BINDING CASSETTE SUB-FAMILY B MEMBER 10, MITOCHONDRIAL"/>
    <property type="match status" value="1"/>
</dbReference>
<dbReference type="RefSeq" id="WP_036816073.1">
    <property type="nucleotide sequence ID" value="NZ_AVBF01000005.1"/>
</dbReference>
<dbReference type="Proteomes" id="UP000030147">
    <property type="component" value="Unassembled WGS sequence"/>
</dbReference>
<dbReference type="InterPro" id="IPR011527">
    <property type="entry name" value="ABC1_TM_dom"/>
</dbReference>
<dbReference type="InterPro" id="IPR039421">
    <property type="entry name" value="Type_1_exporter"/>
</dbReference>
<dbReference type="InterPro" id="IPR003593">
    <property type="entry name" value="AAA+_ATPase"/>
</dbReference>
<evidence type="ECO:0000256" key="6">
    <source>
        <dbReference type="ARBA" id="ARBA00022840"/>
    </source>
</evidence>
<reference evidence="12 13" key="1">
    <citation type="journal article" date="2015" name="Stand. Genomic Sci.">
        <title>High quality draft genome sequence of the moderately halophilic bacterium Pontibacillus yanchengensis Y32(T) and comparison among Pontibacillus genomes.</title>
        <authorList>
            <person name="Huang J."/>
            <person name="Qiao Z.X."/>
            <person name="Tang J.W."/>
            <person name="Wang G."/>
        </authorList>
    </citation>
    <scope>NUCLEOTIDE SEQUENCE [LARGE SCALE GENOMIC DNA]</scope>
    <source>
        <strain evidence="12 13">Y32</strain>
    </source>
</reference>
<evidence type="ECO:0000259" key="10">
    <source>
        <dbReference type="PROSITE" id="PS50893"/>
    </source>
</evidence>
<dbReference type="CDD" id="cd18548">
    <property type="entry name" value="ABC_6TM_Tm287_like"/>
    <property type="match status" value="1"/>
</dbReference>
<dbReference type="InterPro" id="IPR027417">
    <property type="entry name" value="P-loop_NTPase"/>
</dbReference>
<dbReference type="PROSITE" id="PS00211">
    <property type="entry name" value="ABC_TRANSPORTER_1"/>
    <property type="match status" value="1"/>
</dbReference>
<dbReference type="GO" id="GO:0016887">
    <property type="term" value="F:ATP hydrolysis activity"/>
    <property type="evidence" value="ECO:0007669"/>
    <property type="project" value="InterPro"/>
</dbReference>
<dbReference type="Gene3D" id="1.20.1560.10">
    <property type="entry name" value="ABC transporter type 1, transmembrane domain"/>
    <property type="match status" value="1"/>
</dbReference>
<dbReference type="Gene3D" id="3.40.50.300">
    <property type="entry name" value="P-loop containing nucleotide triphosphate hydrolases"/>
    <property type="match status" value="1"/>
</dbReference>
<dbReference type="InterPro" id="IPR017871">
    <property type="entry name" value="ABC_transporter-like_CS"/>
</dbReference>
<keyword evidence="13" id="KW-1185">Reference proteome</keyword>
<organism evidence="12 13">
    <name type="scientific">Pontibacillus yanchengensis Y32</name>
    <dbReference type="NCBI Taxonomy" id="1385514"/>
    <lineage>
        <taxon>Bacteria</taxon>
        <taxon>Bacillati</taxon>
        <taxon>Bacillota</taxon>
        <taxon>Bacilli</taxon>
        <taxon>Bacillales</taxon>
        <taxon>Bacillaceae</taxon>
        <taxon>Pontibacillus</taxon>
    </lineage>
</organism>
<evidence type="ECO:0000256" key="5">
    <source>
        <dbReference type="ARBA" id="ARBA00022741"/>
    </source>
</evidence>
<keyword evidence="5" id="KW-0547">Nucleotide-binding</keyword>
<dbReference type="InterPro" id="IPR036640">
    <property type="entry name" value="ABC1_TM_sf"/>
</dbReference>
<proteinExistence type="predicted"/>
<dbReference type="GO" id="GO:0015421">
    <property type="term" value="F:ABC-type oligopeptide transporter activity"/>
    <property type="evidence" value="ECO:0007669"/>
    <property type="project" value="TreeGrafter"/>
</dbReference>
<dbReference type="Pfam" id="PF00005">
    <property type="entry name" value="ABC_tran"/>
    <property type="match status" value="1"/>
</dbReference>
<sequence length="576" mass="64163">MKTVLRYVLTYKKSAIIALLLMGVELTVELLQPMLMGIIIDQGVVEQDMEAIMVWGGLLLFLSLLAFASGITNSFFAANVSQGVGHDVRRDLFTRIQSFTADQFQRFATSSLITRMTNDVTQVQSFLFMAMRIMLRAPLFIIGGLILAFTVHAGLASILLLAVPFLFLFMLWMMGKGVRLFRLVQNRLDAVNRVIRENLVNMRLIKAFDRGEYEQHRFDDVNRPLMDENKKALRLLELTMPAVMLAMNIVLVVVLWYGAADLRVGGAQAGQVVAVLNYGTRIMFSFSTFSFLLMVFSRGRASTTRIAEVLHKDAGEEVNTKGEANTINGDVSFEDVSFRYPGMDVDVIKHLTFSVRAGETIGILGETGSGKTSLLQLLPRLYSPTKGQICIDQKDIHTHDVQSLRREIGFVTQEAHLFSGTIADNIKWGDEQAGMEQVKQAAKDAHIHDFIMSLPSQYETHLGQKGVNLSGGQKQRLSLARAMIKRPAILMLDDSTSALDAQTEASVLQTLEHLSCTTFIVAQKISSVQAADQILLLQDGELIAKGEHSELMKDSEAYKNIFQSQVQREEVLDESI</sequence>
<dbReference type="PANTHER" id="PTHR43394">
    <property type="entry name" value="ATP-DEPENDENT PERMEASE MDL1, MITOCHONDRIAL"/>
    <property type="match status" value="1"/>
</dbReference>